<name>A0A8I7BFG3_HORVV</name>
<dbReference type="Gramene" id="HORVU.MOREX.r2.7HG0611860.1">
    <property type="protein sequence ID" value="HORVU.MOREX.r2.7HG0611860.1.CDS.1"/>
    <property type="gene ID" value="HORVU.MOREX.r2.7HG0611860"/>
</dbReference>
<proteinExistence type="predicted"/>
<protein>
    <recommendedName>
        <fullName evidence="3">CCHC-type domain-containing protein</fullName>
    </recommendedName>
</protein>
<accession>A0A8I7BFG3</accession>
<dbReference type="GO" id="GO:0008270">
    <property type="term" value="F:zinc ion binding"/>
    <property type="evidence" value="ECO:0007669"/>
    <property type="project" value="UniProtKB-KW"/>
</dbReference>
<sequence>MAPPKGDGPAPPPAPPASAQGSKGIEDLCLNCNQLGDFAPHCPTIRCEKCGKLGHMAQLCENPHPWECISFSCGFQSSGQGFLFVPDCSASKKTSEETNTMVITILKGIASVKDIESEFNGFFSNRPKKYTARQINPLQFVMRFLNASEVGQASCYGRCLL</sequence>
<dbReference type="Proteomes" id="UP000011116">
    <property type="component" value="Chromosome 7H"/>
</dbReference>
<dbReference type="SMART" id="SM00343">
    <property type="entry name" value="ZnF_C2HC"/>
    <property type="match status" value="2"/>
</dbReference>
<evidence type="ECO:0000313" key="5">
    <source>
        <dbReference type="Proteomes" id="UP000011116"/>
    </source>
</evidence>
<evidence type="ECO:0000256" key="2">
    <source>
        <dbReference type="SAM" id="MobiDB-lite"/>
    </source>
</evidence>
<dbReference type="Gramene" id="HORVU.MOREX.r3.7HG0737770.1">
    <property type="protein sequence ID" value="HORVU.MOREX.r3.7HG0737770.1.CDS1"/>
    <property type="gene ID" value="HORVU.MOREX.r3.7HG0737770"/>
</dbReference>
<dbReference type="GO" id="GO:0003676">
    <property type="term" value="F:nucleic acid binding"/>
    <property type="evidence" value="ECO:0007669"/>
    <property type="project" value="InterPro"/>
</dbReference>
<dbReference type="Gene3D" id="4.10.60.10">
    <property type="entry name" value="Zinc finger, CCHC-type"/>
    <property type="match status" value="1"/>
</dbReference>
<feature type="region of interest" description="Disordered" evidence="2">
    <location>
        <begin position="1"/>
        <end position="21"/>
    </location>
</feature>
<keyword evidence="1" id="KW-0862">Zinc</keyword>
<dbReference type="AlphaFoldDB" id="A0A8I7BFG3"/>
<dbReference type="InterPro" id="IPR001878">
    <property type="entry name" value="Znf_CCHC"/>
</dbReference>
<evidence type="ECO:0000313" key="4">
    <source>
        <dbReference type="EnsemblPlants" id="HORVU.MOREX.r3.7HG0737770.1.CDS1"/>
    </source>
</evidence>
<dbReference type="PANTHER" id="PTHR33170:SF22">
    <property type="entry name" value="OS10G0417100 PROTEIN"/>
    <property type="match status" value="1"/>
</dbReference>
<organism evidence="4 5">
    <name type="scientific">Hordeum vulgare subsp. vulgare</name>
    <name type="common">Domesticated barley</name>
    <dbReference type="NCBI Taxonomy" id="112509"/>
    <lineage>
        <taxon>Eukaryota</taxon>
        <taxon>Viridiplantae</taxon>
        <taxon>Streptophyta</taxon>
        <taxon>Embryophyta</taxon>
        <taxon>Tracheophyta</taxon>
        <taxon>Spermatophyta</taxon>
        <taxon>Magnoliopsida</taxon>
        <taxon>Liliopsida</taxon>
        <taxon>Poales</taxon>
        <taxon>Poaceae</taxon>
        <taxon>BOP clade</taxon>
        <taxon>Pooideae</taxon>
        <taxon>Triticodae</taxon>
        <taxon>Triticeae</taxon>
        <taxon>Hordeinae</taxon>
        <taxon>Hordeum</taxon>
    </lineage>
</organism>
<dbReference type="InterPro" id="IPR036875">
    <property type="entry name" value="Znf_CCHC_sf"/>
</dbReference>
<keyword evidence="5" id="KW-1185">Reference proteome</keyword>
<dbReference type="PANTHER" id="PTHR33170">
    <property type="entry name" value="DUF4283 DOMAIN-CONTAINING PROTEIN-RELATED"/>
    <property type="match status" value="1"/>
</dbReference>
<reference evidence="5" key="1">
    <citation type="journal article" date="2012" name="Nature">
        <title>A physical, genetic and functional sequence assembly of the barley genome.</title>
        <authorList>
            <consortium name="The International Barley Genome Sequencing Consortium"/>
            <person name="Mayer K.F."/>
            <person name="Waugh R."/>
            <person name="Brown J.W."/>
            <person name="Schulman A."/>
            <person name="Langridge P."/>
            <person name="Platzer M."/>
            <person name="Fincher G.B."/>
            <person name="Muehlbauer G.J."/>
            <person name="Sato K."/>
            <person name="Close T.J."/>
            <person name="Wise R.P."/>
            <person name="Stein N."/>
        </authorList>
    </citation>
    <scope>NUCLEOTIDE SEQUENCE [LARGE SCALE GENOMIC DNA]</scope>
    <source>
        <strain evidence="5">cv. Morex</strain>
    </source>
</reference>
<evidence type="ECO:0000256" key="1">
    <source>
        <dbReference type="PROSITE-ProRule" id="PRU00047"/>
    </source>
</evidence>
<evidence type="ECO:0000259" key="3">
    <source>
        <dbReference type="PROSITE" id="PS50158"/>
    </source>
</evidence>
<reference evidence="4" key="2">
    <citation type="submission" date="2020-10" db="EMBL/GenBank/DDBJ databases">
        <authorList>
            <person name="Scholz U."/>
            <person name="Mascher M."/>
            <person name="Fiebig A."/>
        </authorList>
    </citation>
    <scope>NUCLEOTIDE SEQUENCE [LARGE SCALE GENOMIC DNA]</scope>
    <source>
        <strain evidence="4">cv. Morex</strain>
    </source>
</reference>
<dbReference type="SUPFAM" id="SSF57756">
    <property type="entry name" value="Retrovirus zinc finger-like domains"/>
    <property type="match status" value="1"/>
</dbReference>
<dbReference type="EnsemblPlants" id="HORVU.MOREX.r3.7HG0737770.1">
    <property type="protein sequence ID" value="HORVU.MOREX.r3.7HG0737770.1.CDS1"/>
    <property type="gene ID" value="HORVU.MOREX.r3.7HG0737770"/>
</dbReference>
<dbReference type="PROSITE" id="PS50158">
    <property type="entry name" value="ZF_CCHC"/>
    <property type="match status" value="1"/>
</dbReference>
<keyword evidence="1" id="KW-0479">Metal-binding</keyword>
<keyword evidence="1" id="KW-0863">Zinc-finger</keyword>
<reference evidence="4" key="3">
    <citation type="submission" date="2022-01" db="UniProtKB">
        <authorList>
            <consortium name="EnsemblPlants"/>
        </authorList>
    </citation>
    <scope>IDENTIFICATION</scope>
    <source>
        <strain evidence="4">subsp. vulgare</strain>
    </source>
</reference>
<feature type="domain" description="CCHC-type" evidence="3">
    <location>
        <begin position="46"/>
        <end position="62"/>
    </location>
</feature>